<dbReference type="RefSeq" id="WP_252916164.1">
    <property type="nucleotide sequence ID" value="NZ_JAAAML010000002.1"/>
</dbReference>
<dbReference type="InterPro" id="IPR000595">
    <property type="entry name" value="cNMP-bd_dom"/>
</dbReference>
<gene>
    <name evidence="2" type="ORF">GTW23_13640</name>
</gene>
<dbReference type="CDD" id="cd00038">
    <property type="entry name" value="CAP_ED"/>
    <property type="match status" value="1"/>
</dbReference>
<dbReference type="EMBL" id="JAAAML010000002">
    <property type="protein sequence ID" value="MCO6409222.1"/>
    <property type="molecule type" value="Genomic_DNA"/>
</dbReference>
<dbReference type="PANTHER" id="PTHR24567">
    <property type="entry name" value="CRP FAMILY TRANSCRIPTIONAL REGULATORY PROTEIN"/>
    <property type="match status" value="1"/>
</dbReference>
<accession>A0ABT1CSR9</accession>
<dbReference type="SUPFAM" id="SSF51206">
    <property type="entry name" value="cAMP-binding domain-like"/>
    <property type="match status" value="1"/>
</dbReference>
<dbReference type="Proteomes" id="UP001320715">
    <property type="component" value="Unassembled WGS sequence"/>
</dbReference>
<feature type="domain" description="Cyclic nucleotide-binding" evidence="1">
    <location>
        <begin position="1"/>
        <end position="67"/>
    </location>
</feature>
<evidence type="ECO:0000313" key="2">
    <source>
        <dbReference type="EMBL" id="MCO6409222.1"/>
    </source>
</evidence>
<dbReference type="SMART" id="SM00100">
    <property type="entry name" value="cNMP"/>
    <property type="match status" value="1"/>
</dbReference>
<name>A0ABT1CSR9_9HYPH</name>
<keyword evidence="3" id="KW-1185">Reference proteome</keyword>
<proteinExistence type="predicted"/>
<sequence>MKIADFIAANGRHLERDTGEHLFRQGDEVSSLFLVSRGLLKAYYLSGDGKENIKSFILQGDVIGSLASCHGGGSCTFSLICLEPSELIRFSFTELSAAIRSDAELSAETVDFLLGFGMKKEMREYELLCLSAEERYRRLLQATPQLFERVTQNEIARYLGVTPVGLSRIKKRVLDRRA</sequence>
<dbReference type="PROSITE" id="PS50042">
    <property type="entry name" value="CNMP_BINDING_3"/>
    <property type="match status" value="1"/>
</dbReference>
<dbReference type="Pfam" id="PF00027">
    <property type="entry name" value="cNMP_binding"/>
    <property type="match status" value="1"/>
</dbReference>
<evidence type="ECO:0000313" key="3">
    <source>
        <dbReference type="Proteomes" id="UP001320715"/>
    </source>
</evidence>
<dbReference type="Gene3D" id="2.60.120.10">
    <property type="entry name" value="Jelly Rolls"/>
    <property type="match status" value="1"/>
</dbReference>
<dbReference type="PANTHER" id="PTHR24567:SF76">
    <property type="entry name" value="CYCLIC NUCLEOTIDE-BINDING DOMAIN PROTEIN"/>
    <property type="match status" value="1"/>
</dbReference>
<dbReference type="InterPro" id="IPR018490">
    <property type="entry name" value="cNMP-bd_dom_sf"/>
</dbReference>
<dbReference type="InterPro" id="IPR050397">
    <property type="entry name" value="Env_Response_Regulators"/>
</dbReference>
<organism evidence="2 3">
    <name type="scientific">Hoeflea alexandrii</name>
    <dbReference type="NCBI Taxonomy" id="288436"/>
    <lineage>
        <taxon>Bacteria</taxon>
        <taxon>Pseudomonadati</taxon>
        <taxon>Pseudomonadota</taxon>
        <taxon>Alphaproteobacteria</taxon>
        <taxon>Hyphomicrobiales</taxon>
        <taxon>Rhizobiaceae</taxon>
        <taxon>Hoeflea</taxon>
    </lineage>
</organism>
<evidence type="ECO:0000259" key="1">
    <source>
        <dbReference type="PROSITE" id="PS50042"/>
    </source>
</evidence>
<comment type="caution">
    <text evidence="2">The sequence shown here is derived from an EMBL/GenBank/DDBJ whole genome shotgun (WGS) entry which is preliminary data.</text>
</comment>
<reference evidence="2 3" key="1">
    <citation type="submission" date="2020-01" db="EMBL/GenBank/DDBJ databases">
        <title>Genomes of bacteria type strains.</title>
        <authorList>
            <person name="Chen J."/>
            <person name="Zhu S."/>
            <person name="Yang J."/>
        </authorList>
    </citation>
    <scope>NUCLEOTIDE SEQUENCE [LARGE SCALE GENOMIC DNA]</scope>
    <source>
        <strain evidence="2 3">DSM 16655</strain>
    </source>
</reference>
<dbReference type="InterPro" id="IPR014710">
    <property type="entry name" value="RmlC-like_jellyroll"/>
</dbReference>
<protein>
    <submittedName>
        <fullName evidence="2">Cyclic nucleotide-binding domain-containing protein</fullName>
    </submittedName>
</protein>